<organism evidence="2">
    <name type="scientific">Uncultured Desulfatiglans sp</name>
    <dbReference type="NCBI Taxonomy" id="1748965"/>
    <lineage>
        <taxon>Bacteria</taxon>
        <taxon>Pseudomonadati</taxon>
        <taxon>Thermodesulfobacteriota</taxon>
        <taxon>Desulfobacteria</taxon>
        <taxon>Desulfatiglandales</taxon>
        <taxon>Desulfatiglandaceae</taxon>
        <taxon>Desulfatiglans</taxon>
        <taxon>environmental samples</taxon>
    </lineage>
</organism>
<dbReference type="EMBL" id="UPXX01000029">
    <property type="protein sequence ID" value="VBB45387.1"/>
    <property type="molecule type" value="Genomic_DNA"/>
</dbReference>
<dbReference type="Gene3D" id="3.30.420.40">
    <property type="match status" value="1"/>
</dbReference>
<dbReference type="InterPro" id="IPR043129">
    <property type="entry name" value="ATPase_NBD"/>
</dbReference>
<dbReference type="Pfam" id="PF02541">
    <property type="entry name" value="Ppx-GppA"/>
    <property type="match status" value="1"/>
</dbReference>
<dbReference type="AlphaFoldDB" id="A0A653ABE9"/>
<evidence type="ECO:0000313" key="2">
    <source>
        <dbReference type="EMBL" id="VBB45387.1"/>
    </source>
</evidence>
<dbReference type="InterPro" id="IPR003695">
    <property type="entry name" value="Ppx_GppA_N"/>
</dbReference>
<feature type="domain" description="Ppx/GppA phosphatase N-terminal" evidence="1">
    <location>
        <begin position="29"/>
        <end position="309"/>
    </location>
</feature>
<dbReference type="PANTHER" id="PTHR30005">
    <property type="entry name" value="EXOPOLYPHOSPHATASE"/>
    <property type="match status" value="1"/>
</dbReference>
<evidence type="ECO:0000259" key="1">
    <source>
        <dbReference type="Pfam" id="PF02541"/>
    </source>
</evidence>
<name>A0A653ABE9_UNCDX</name>
<proteinExistence type="predicted"/>
<dbReference type="CDD" id="cd24054">
    <property type="entry name" value="ASKHA_NBD_AaPPX-GppA_MtPPX2-like"/>
    <property type="match status" value="1"/>
</dbReference>
<sequence>MSGELAVIELGSHTARMLVGGWGAAPGALRETFRDRVYVRLAEGMRSNGGRLTGEAFDRAVAALRGFRDRAGASGVERFVVIGTGVLREAPNRGDFLRRLADSTGFRLRLLSGEEEARFTAGGVLWALGMGKGPFVVFDLGGGSTEFMIGGEAGSKVFSVPIGAAVLTEAYPAADPPFEHEIEMLRRAVDRAIEPVLKPARVASPRLAGTGGTAVTLAAMLDGLPVERIEASTVNGLRVERTALTALFEEMRRLKVSERARMTGLDAGRAPVILAGTLCVMRVMEHLDASVMTVSLSDLLEGILMDQLKGEKHAS</sequence>
<reference evidence="2" key="1">
    <citation type="submission" date="2018-07" db="EMBL/GenBank/DDBJ databases">
        <authorList>
            <consortium name="Genoscope - CEA"/>
            <person name="William W."/>
        </authorList>
    </citation>
    <scope>NUCLEOTIDE SEQUENCE</scope>
    <source>
        <strain evidence="2">IK1</strain>
    </source>
</reference>
<gene>
    <name evidence="2" type="ORF">TRIP_B350344</name>
</gene>
<dbReference type="InterPro" id="IPR050273">
    <property type="entry name" value="GppA/Ppx_hydrolase"/>
</dbReference>
<dbReference type="PANTHER" id="PTHR30005:SF0">
    <property type="entry name" value="RETROGRADE REGULATION PROTEIN 2"/>
    <property type="match status" value="1"/>
</dbReference>
<dbReference type="GO" id="GO:0016462">
    <property type="term" value="F:pyrophosphatase activity"/>
    <property type="evidence" value="ECO:0007669"/>
    <property type="project" value="TreeGrafter"/>
</dbReference>
<dbReference type="Gene3D" id="3.30.420.150">
    <property type="entry name" value="Exopolyphosphatase. Domain 2"/>
    <property type="match status" value="1"/>
</dbReference>
<dbReference type="SUPFAM" id="SSF53067">
    <property type="entry name" value="Actin-like ATPase domain"/>
    <property type="match status" value="2"/>
</dbReference>
<accession>A0A653ABE9</accession>
<protein>
    <submittedName>
        <fullName evidence="2">Putative Ppx/GppA phosphatase family protein</fullName>
    </submittedName>
</protein>